<name>A0A643CQP6_ANAMA</name>
<dbReference type="AlphaFoldDB" id="A0A643CQP6"/>
<evidence type="ECO:0000313" key="2">
    <source>
        <dbReference type="EMBL" id="KAB0452784.1"/>
    </source>
</evidence>
<evidence type="ECO:0000256" key="1">
    <source>
        <dbReference type="SAM" id="MobiDB-lite"/>
    </source>
</evidence>
<accession>A0A643CQP6</accession>
<sequence length="609" mass="67115">MNDTIKPSAGNVTTLRSMQPPSILELFGIAEITHEDISSTRIVLVLQPVGVAEIRSITDDGLKGEILDDIVTRANDHQTPKFYFSEEGATGGWIYCNLSRNIFRVIGYRVLNRGSNLPPVPPGLIHMIFKPALPDYMKIPTVGMQLRETLGSFPGEFRYPVEIKLTSKNLLKLMFLPSRYAYSEDSPFDLYFKLQWRLLYNHLQSFYGTEILQLGEQHNEGVYSHVMYGVGYRVFNDIACCAGEARLMYRHPRALARANTVMSCAKFTRCYTNMIRSLGHAMEVESPDGTELPVMSALYVLSAPSLQCVKDLTGLDQQREIVARLLCDADLRTAVVTGALKAVATMYASDSCTGRINYDVFTARFLPRLAMNTSGLPESIYGLVSTYLDCDPAYNIDITVGIITQLCAIPGFHRAAAISEGGGVNIRSILLNGTARSVIARDHVEGYAMMAEALVRSRSSNTDVWTLYGVLTEEWGAQQRLDAEAPEDVLSYFRHSVSRLDKSGLQELVAAMVADQISALLFEGEQCSAELLTDPRIGEVRNEAVINACMKASENGPLSDFFPSLMQDRIRTHHVATKLEYGLRLPGGGPSPTSMSGIDATAPDSGIGR</sequence>
<dbReference type="RefSeq" id="WP_118890601.1">
    <property type="nucleotide sequence ID" value="NZ_CP023731.1"/>
</dbReference>
<organism evidence="2">
    <name type="scientific">Anaplasma marginale</name>
    <dbReference type="NCBI Taxonomy" id="770"/>
    <lineage>
        <taxon>Bacteria</taxon>
        <taxon>Pseudomonadati</taxon>
        <taxon>Pseudomonadota</taxon>
        <taxon>Alphaproteobacteria</taxon>
        <taxon>Rickettsiales</taxon>
        <taxon>Anaplasmataceae</taxon>
        <taxon>Anaplasma</taxon>
    </lineage>
</organism>
<reference evidence="2" key="1">
    <citation type="submission" date="2019-08" db="EMBL/GenBank/DDBJ databases">
        <authorList>
            <person name="Amaro Estrada I."/>
            <person name="Quiroz Castaneda R.E."/>
            <person name="Martinez Ocampo F."/>
            <person name="Rodriguez Camarillo S.D."/>
        </authorList>
    </citation>
    <scope>NUCLEOTIDE SEQUENCE</scope>
    <source>
        <strain evidence="2">MEX-30-184-02</strain>
    </source>
</reference>
<gene>
    <name evidence="2" type="ORF">FY207_00105</name>
</gene>
<comment type="caution">
    <text evidence="2">The sequence shown here is derived from an EMBL/GenBank/DDBJ whole genome shotgun (WGS) entry which is preliminary data.</text>
</comment>
<dbReference type="EMBL" id="VTCY01000001">
    <property type="protein sequence ID" value="KAB0452784.1"/>
    <property type="molecule type" value="Genomic_DNA"/>
</dbReference>
<proteinExistence type="predicted"/>
<feature type="region of interest" description="Disordered" evidence="1">
    <location>
        <begin position="583"/>
        <end position="609"/>
    </location>
</feature>
<protein>
    <submittedName>
        <fullName evidence="2">Uncharacterized protein</fullName>
    </submittedName>
</protein>